<evidence type="ECO:0000256" key="1">
    <source>
        <dbReference type="SAM" id="Coils"/>
    </source>
</evidence>
<gene>
    <name evidence="2" type="ORF">HII31_13031</name>
</gene>
<accession>A0A8H6R6T2</accession>
<dbReference type="EMBL" id="JABCIY010000314">
    <property type="protein sequence ID" value="KAF7185636.1"/>
    <property type="molecule type" value="Genomic_DNA"/>
</dbReference>
<comment type="caution">
    <text evidence="2">The sequence shown here is derived from an EMBL/GenBank/DDBJ whole genome shotgun (WGS) entry which is preliminary data.</text>
</comment>
<feature type="coiled-coil region" evidence="1">
    <location>
        <begin position="199"/>
        <end position="329"/>
    </location>
</feature>
<organism evidence="2 3">
    <name type="scientific">Pseudocercospora fuligena</name>
    <dbReference type="NCBI Taxonomy" id="685502"/>
    <lineage>
        <taxon>Eukaryota</taxon>
        <taxon>Fungi</taxon>
        <taxon>Dikarya</taxon>
        <taxon>Ascomycota</taxon>
        <taxon>Pezizomycotina</taxon>
        <taxon>Dothideomycetes</taxon>
        <taxon>Dothideomycetidae</taxon>
        <taxon>Mycosphaerellales</taxon>
        <taxon>Mycosphaerellaceae</taxon>
        <taxon>Pseudocercospora</taxon>
    </lineage>
</organism>
<keyword evidence="1" id="KW-0175">Coiled coil</keyword>
<keyword evidence="3" id="KW-1185">Reference proteome</keyword>
<dbReference type="AlphaFoldDB" id="A0A8H6R6T2"/>
<reference evidence="2" key="1">
    <citation type="submission" date="2020-04" db="EMBL/GenBank/DDBJ databases">
        <title>Draft genome resource of the tomato pathogen Pseudocercospora fuligena.</title>
        <authorList>
            <person name="Zaccaron A."/>
        </authorList>
    </citation>
    <scope>NUCLEOTIDE SEQUENCE</scope>
    <source>
        <strain evidence="2">PF001</strain>
    </source>
</reference>
<evidence type="ECO:0000313" key="2">
    <source>
        <dbReference type="EMBL" id="KAF7185636.1"/>
    </source>
</evidence>
<dbReference type="Proteomes" id="UP000660729">
    <property type="component" value="Unassembled WGS sequence"/>
</dbReference>
<name>A0A8H6R6T2_9PEZI</name>
<proteinExistence type="predicted"/>
<evidence type="ECO:0000313" key="3">
    <source>
        <dbReference type="Proteomes" id="UP000660729"/>
    </source>
</evidence>
<dbReference type="OrthoDB" id="3644845at2759"/>
<sequence length="533" mass="59041">MASDSGDGDIDWSAWEGEDMAFENLSFDELVADTGRITWSKDSLRIIYSFCAKKQISSHNYPTVEELAELLNLLQAPTSHPDAFQNVGKRVLSALASRVSKLNPALTEIKDATGQWTCLWAGWSKRWYKNSDWDGDISIPNNATDRERSPRQVISRRHTMGTTSLLKALVKHQAEVMESQRPVSGVGAEGQDDNSDRIMLEKNAQILALQVEKEALQKQNSDLKDKSKAFENRNTASVSNFNARLAKLQDEMVALEKLNSDLNDQNSAFKNQITALKENRNESSSVHNSEIIALKRQIMLDQAKVKTELDRASAEIANYKTENDLLATSIKARDEQIDTQNMEAADYDAEKRVLTSAIRAKDRQIEAQQKQVHSLSSDVNALTIQVSGLQAQLEKVSGQYGRPGGLSAEHIRLENAYNDDYPDIAKQVGDDFTEKMSSPASMASTVISPVAPARAPRYAKMGMFSTDADGSPTPQTPITTRPIVQHKINKDLGAHLKSPFDGSGWASTKPVSHPIEPRARSEVSWIGDAWEAL</sequence>
<protein>
    <submittedName>
        <fullName evidence="2">Uncharacterized protein</fullName>
    </submittedName>
</protein>